<feature type="transmembrane region" description="Helical" evidence="1">
    <location>
        <begin position="82"/>
        <end position="101"/>
    </location>
</feature>
<dbReference type="AlphaFoldDB" id="A0A7U6GFU3"/>
<dbReference type="KEGG" id="cex:CSE_15020"/>
<dbReference type="OrthoDB" id="1952191at2"/>
<reference evidence="3 4" key="1">
    <citation type="submission" date="2011-01" db="EMBL/GenBank/DDBJ databases">
        <title>Whole genome sequence of Caldisericum exile AZM16c01.</title>
        <authorList>
            <person name="Narita-Yamada S."/>
            <person name="Kawakoshi A."/>
            <person name="Nakamura S."/>
            <person name="Sasagawa M."/>
            <person name="Fukada J."/>
            <person name="Sekine M."/>
            <person name="Kato Y."/>
            <person name="Fukai R."/>
            <person name="Sasaki K."/>
            <person name="Hanamaki A."/>
            <person name="Narita H."/>
            <person name="Konno Y."/>
            <person name="Mori K."/>
            <person name="Yamazaki S."/>
            <person name="Suzuki K."/>
            <person name="Fujita N."/>
        </authorList>
    </citation>
    <scope>NUCLEOTIDE SEQUENCE [LARGE SCALE GENOMIC DNA]</scope>
    <source>
        <strain evidence="4">DSM 21853 / NBRC 104410 / AZM16c01</strain>
    </source>
</reference>
<proteinExistence type="predicted"/>
<feature type="transmembrane region" description="Helical" evidence="1">
    <location>
        <begin position="31"/>
        <end position="49"/>
    </location>
</feature>
<protein>
    <recommendedName>
        <fullName evidence="2">GGDEF domain-containing protein</fullName>
    </recommendedName>
</protein>
<organism evidence="3 4">
    <name type="scientific">Caldisericum exile (strain DSM 21853 / NBRC 104410 / AZM16c01)</name>
    <dbReference type="NCBI Taxonomy" id="511051"/>
    <lineage>
        <taxon>Bacteria</taxon>
        <taxon>Pseudomonadati</taxon>
        <taxon>Caldisericota/Cryosericota group</taxon>
        <taxon>Caldisericota</taxon>
        <taxon>Caldisericia</taxon>
        <taxon>Caldisericales</taxon>
        <taxon>Caldisericaceae</taxon>
        <taxon>Caldisericum</taxon>
    </lineage>
</organism>
<keyword evidence="1" id="KW-0812">Transmembrane</keyword>
<evidence type="ECO:0000313" key="3">
    <source>
        <dbReference type="EMBL" id="BAL81628.1"/>
    </source>
</evidence>
<keyword evidence="4" id="KW-1185">Reference proteome</keyword>
<accession>A0A7U6GFU3</accession>
<dbReference type="InterPro" id="IPR029787">
    <property type="entry name" value="Nucleotide_cyclase"/>
</dbReference>
<dbReference type="EMBL" id="AP012051">
    <property type="protein sequence ID" value="BAL81628.1"/>
    <property type="molecule type" value="Genomic_DNA"/>
</dbReference>
<feature type="domain" description="GGDEF" evidence="2">
    <location>
        <begin position="154"/>
        <end position="260"/>
    </location>
</feature>
<feature type="transmembrane region" description="Helical" evidence="1">
    <location>
        <begin position="7"/>
        <end position="25"/>
    </location>
</feature>
<dbReference type="InterPro" id="IPR043128">
    <property type="entry name" value="Rev_trsase/Diguanyl_cyclase"/>
</dbReference>
<sequence>MKKYFLYLNFGILPILMLLFMYLFVTVVPNYLKIYFLIFIVALAILTFFEGHLRSFVYLIAGTLTIGFYFVILTWGKLYVNQLNFITSQTLLILLSVIIWIESIYFKRILDENEYLLKRVQELEKFVGNTRVLTRSEFLDTAKIFIKSSKRRGEKLGLLIFKLKSFDEKVPTSIIETMGKVISETVRSEFDAVGLIRRDTLAVLLQNTNFDGINAVFERIKQNLSKTPNIYPEEILNIFDVEKKEFGKDFEDLLSFLEEV</sequence>
<evidence type="ECO:0000313" key="4">
    <source>
        <dbReference type="Proteomes" id="UP000004793"/>
    </source>
</evidence>
<dbReference type="PROSITE" id="PS50887">
    <property type="entry name" value="GGDEF"/>
    <property type="match status" value="1"/>
</dbReference>
<dbReference type="Proteomes" id="UP000004793">
    <property type="component" value="Chromosome"/>
</dbReference>
<gene>
    <name evidence="3" type="ordered locus">CSE_15020</name>
</gene>
<dbReference type="RefSeq" id="WP_014454023.1">
    <property type="nucleotide sequence ID" value="NC_017096.1"/>
</dbReference>
<evidence type="ECO:0000256" key="1">
    <source>
        <dbReference type="SAM" id="Phobius"/>
    </source>
</evidence>
<feature type="transmembrane region" description="Helical" evidence="1">
    <location>
        <begin position="56"/>
        <end position="76"/>
    </location>
</feature>
<dbReference type="InterPro" id="IPR000160">
    <property type="entry name" value="GGDEF_dom"/>
</dbReference>
<dbReference type="SUPFAM" id="SSF55073">
    <property type="entry name" value="Nucleotide cyclase"/>
    <property type="match status" value="1"/>
</dbReference>
<keyword evidence="1" id="KW-1133">Transmembrane helix</keyword>
<keyword evidence="1" id="KW-0472">Membrane</keyword>
<dbReference type="Gene3D" id="3.30.70.270">
    <property type="match status" value="1"/>
</dbReference>
<name>A0A7U6GFU3_CALEA</name>
<evidence type="ECO:0000259" key="2">
    <source>
        <dbReference type="PROSITE" id="PS50887"/>
    </source>
</evidence>